<dbReference type="InterPro" id="IPR036188">
    <property type="entry name" value="FAD/NAD-bd_sf"/>
</dbReference>
<dbReference type="Pfam" id="PF17885">
    <property type="entry name" value="Smoa_sbd"/>
    <property type="match status" value="1"/>
</dbReference>
<protein>
    <submittedName>
        <fullName evidence="2">FAD-binding oxidoreductase</fullName>
    </submittedName>
</protein>
<sequence length="409" mass="44813">MRSITIVGAGQSGLQLGIGLLDAGYKVKIVSNRTPEEIYNGRVSSSQCMFGVALAREHMLGIDFWSQQCPDVRGLSLTVTAGTGGRTVSWTSILDLPAQSVDQRLKIPRWIAEFVRCGGDLEIRDATIDDLEDYRRESDLVLIAAGKASIANLFERDVERSVFANPQRALALTYVTGMTPLTSSPAISFNLVPGIGELIFFPALTTIGPCEIILLEGVPGGPMDCFGGVTDPEQHLDVTKRVVAEYAPWEAERCRDIELTDDLGVLAGRFAPTVRRAVGVLPSGASVLGMADAVVLNDPVTAQGSNNACKCAASYLSSIIEHADRPFDEHFMDETFERYWDYARYTVRWTNAMLAPPPEHVLELMAAAASNPRIARRFANGFDDPRDFFLWFMEPTSARVYLDELARVA</sequence>
<dbReference type="SUPFAM" id="SSF51905">
    <property type="entry name" value="FAD/NAD(P)-binding domain"/>
    <property type="match status" value="1"/>
</dbReference>
<dbReference type="Proteomes" id="UP000807309">
    <property type="component" value="Unassembled WGS sequence"/>
</dbReference>
<evidence type="ECO:0000313" key="3">
    <source>
        <dbReference type="Proteomes" id="UP000807309"/>
    </source>
</evidence>
<feature type="domain" description="Styrene monooxygenase StyA putative substrate binding" evidence="1">
    <location>
        <begin position="146"/>
        <end position="253"/>
    </location>
</feature>
<proteinExistence type="predicted"/>
<dbReference type="Gene3D" id="3.30.9.40">
    <property type="match status" value="1"/>
</dbReference>
<dbReference type="EMBL" id="JADLRE010000025">
    <property type="protein sequence ID" value="MBF6228782.1"/>
    <property type="molecule type" value="Genomic_DNA"/>
</dbReference>
<evidence type="ECO:0000259" key="1">
    <source>
        <dbReference type="Pfam" id="PF17885"/>
    </source>
</evidence>
<dbReference type="Gene3D" id="3.50.50.60">
    <property type="entry name" value="FAD/NAD(P)-binding domain"/>
    <property type="match status" value="2"/>
</dbReference>
<accession>A0ABS0CH17</accession>
<dbReference type="InterPro" id="IPR041654">
    <property type="entry name" value="StyA_sbd"/>
</dbReference>
<comment type="caution">
    <text evidence="2">The sequence shown here is derived from an EMBL/GenBank/DDBJ whole genome shotgun (WGS) entry which is preliminary data.</text>
</comment>
<reference evidence="2 3" key="1">
    <citation type="submission" date="2020-10" db="EMBL/GenBank/DDBJ databases">
        <title>Identification of Nocardia species via Next-generation sequencing and recognition of intraspecies genetic diversity.</title>
        <authorList>
            <person name="Li P."/>
            <person name="Li P."/>
            <person name="Lu B."/>
        </authorList>
    </citation>
    <scope>NUCLEOTIDE SEQUENCE [LARGE SCALE GENOMIC DNA]</scope>
    <source>
        <strain evidence="2 3">N-11</strain>
    </source>
</reference>
<name>A0ABS0CH17_9NOCA</name>
<organism evidence="2 3">
    <name type="scientific">Nocardia abscessus</name>
    <dbReference type="NCBI Taxonomy" id="120957"/>
    <lineage>
        <taxon>Bacteria</taxon>
        <taxon>Bacillati</taxon>
        <taxon>Actinomycetota</taxon>
        <taxon>Actinomycetes</taxon>
        <taxon>Mycobacteriales</taxon>
        <taxon>Nocardiaceae</taxon>
        <taxon>Nocardia</taxon>
    </lineage>
</organism>
<keyword evidence="3" id="KW-1185">Reference proteome</keyword>
<evidence type="ECO:0000313" key="2">
    <source>
        <dbReference type="EMBL" id="MBF6228782.1"/>
    </source>
</evidence>
<gene>
    <name evidence="2" type="ORF">IU470_27235</name>
</gene>